<sequence>MSEIELKACPFCGGEAGIRKWQDEDLWSRNIVEWQKAHCTECDCEGISSCDGYDPDTIEAWNTRATQWQPIESAPKDGDILAWDGYDTRVTHWHTRPSGAGGWLEQIDQYEVIFWQPTHWQPLPAPPEESP</sequence>
<evidence type="ECO:0000313" key="2">
    <source>
        <dbReference type="Proteomes" id="UP001596115"/>
    </source>
</evidence>
<dbReference type="EMBL" id="JBHRFL010000003">
    <property type="protein sequence ID" value="MFC6068661.1"/>
    <property type="molecule type" value="Genomic_DNA"/>
</dbReference>
<gene>
    <name evidence="1" type="ORF">ACFLLB_03635</name>
</gene>
<proteinExistence type="predicted"/>
<dbReference type="Proteomes" id="UP001596115">
    <property type="component" value="Unassembled WGS sequence"/>
</dbReference>
<name>A0ABW1MYG7_9GAMM</name>
<accession>A0ABW1MYG7</accession>
<protein>
    <submittedName>
        <fullName evidence="1">Lar family restriction alleviation protein</fullName>
    </submittedName>
</protein>
<organism evidence="1 2">
    <name type="scientific">Stenotrophomonas geniculata</name>
    <dbReference type="NCBI Taxonomy" id="86188"/>
    <lineage>
        <taxon>Bacteria</taxon>
        <taxon>Pseudomonadati</taxon>
        <taxon>Pseudomonadota</taxon>
        <taxon>Gammaproteobacteria</taxon>
        <taxon>Lysobacterales</taxon>
        <taxon>Lysobacteraceae</taxon>
        <taxon>Stenotrophomonas</taxon>
    </lineage>
</organism>
<keyword evidence="2" id="KW-1185">Reference proteome</keyword>
<reference evidence="1 2" key="1">
    <citation type="submission" date="2024-09" db="EMBL/GenBank/DDBJ databases">
        <title>Whole genome analysis of Stenotrophomonas geniculata MK-1, and its biological control impact on peanut foliage fungus diseases.</title>
        <authorList>
            <person name="Ahsan T."/>
        </authorList>
    </citation>
    <scope>NUCLEOTIDE SEQUENCE [LARGE SCALE GENOMIC DNA]</scope>
    <source>
        <strain evidence="1 2">MK-1</strain>
    </source>
</reference>
<dbReference type="RefSeq" id="WP_367141432.1">
    <property type="nucleotide sequence ID" value="NZ_JBFLAA010000005.1"/>
</dbReference>
<comment type="caution">
    <text evidence="1">The sequence shown here is derived from an EMBL/GenBank/DDBJ whole genome shotgun (WGS) entry which is preliminary data.</text>
</comment>
<evidence type="ECO:0000313" key="1">
    <source>
        <dbReference type="EMBL" id="MFC6068661.1"/>
    </source>
</evidence>